<protein>
    <recommendedName>
        <fullName evidence="5">Adhesin domain-containing protein</fullName>
    </recommendedName>
</protein>
<sequence length="777" mass="85769">MERREHPSMEEYASSNPYITDNGVPTMPLEGFVADGFRPGSGPRLPMVVLNPYITATTETTADMSVTDGYFNGRQHQQLPVVHLPDEDPVKTAMPEPMSREQTAENGEVQVASPRPSQEDDRQTVYSRVSFGSERSTLPPSYTSRPMSRRVSYEEEERDGDVERGPVTEIRPLIMGECLCRHPQCISCVANGTAYRDREERCSWRKRLRCARGCTRGGAKKRSRKFRFCCASIFFLIFTWTLFGGLFWKNATSRLRESVEYMSSSQCAEMLPGVYDESFMVPINNSLSSFSLRQSVVYDKPKDHFATRINVDGTVYLEHASRDDLFEGDDAKVTVEYTVSDETVLRDIDIKMTGNGIAIHTNAYTTQLVDDQREVCVYFTVTVTFPKHASTIELEQLLVDTEHLSVVIRPSLSLKVHDKAVLNSITGLIRSRARQPTKIQDDEKLRSAKFGLQARHLLVGTTTGKVLGVWGLADSASFETKSGIIDIGVHSVTSFSDMSPQTDFTVTSVSGDIAIHSVSTDGALHPFHEYLKKYNTVIKTISGDIIGQYLLGSSLSVQSISGDIRADILPISPTGAGSSLDDIITIDTDTKSGRTHMSFLEATDAKILTEPRALLKNRAVQTVLSWIEDKQRKIWQLIQKHCADHDDVPHSHGEAKAGRPGHAGPGSVSHPADPDAKLYVDPEDTGLANLSFFKATHTTVSGEVFVHYSAAFEGKVKASSLTGDIEVGGENVKITRNSRNGPVGRIVEAVHGNSEDGFVESKTISGDIKVCIGDTRW</sequence>
<gene>
    <name evidence="3" type="ORF">DFL_005987</name>
</gene>
<proteinExistence type="predicted"/>
<accession>A0A436ZZP0</accession>
<evidence type="ECO:0000256" key="2">
    <source>
        <dbReference type="SAM" id="Phobius"/>
    </source>
</evidence>
<keyword evidence="2" id="KW-0812">Transmembrane</keyword>
<reference evidence="3 4" key="1">
    <citation type="submission" date="2019-01" db="EMBL/GenBank/DDBJ databases">
        <title>Intercellular communication is required for trap formation in the nematode-trapping fungus Duddingtonia flagrans.</title>
        <authorList>
            <person name="Youssar L."/>
            <person name="Wernet V."/>
            <person name="Hensel N."/>
            <person name="Hildebrandt H.-G."/>
            <person name="Fischer R."/>
        </authorList>
    </citation>
    <scope>NUCLEOTIDE SEQUENCE [LARGE SCALE GENOMIC DNA]</scope>
    <source>
        <strain evidence="3 4">CBS H-5679</strain>
    </source>
</reference>
<evidence type="ECO:0000313" key="3">
    <source>
        <dbReference type="EMBL" id="RVD84225.1"/>
    </source>
</evidence>
<evidence type="ECO:0000256" key="1">
    <source>
        <dbReference type="SAM" id="MobiDB-lite"/>
    </source>
</evidence>
<keyword evidence="2" id="KW-0472">Membrane</keyword>
<dbReference type="RefSeq" id="XP_067489769.1">
    <property type="nucleotide sequence ID" value="XM_067635327.1"/>
</dbReference>
<feature type="compositionally biased region" description="Basic and acidic residues" evidence="1">
    <location>
        <begin position="646"/>
        <end position="657"/>
    </location>
</feature>
<evidence type="ECO:0008006" key="5">
    <source>
        <dbReference type="Google" id="ProtNLM"/>
    </source>
</evidence>
<keyword evidence="4" id="KW-1185">Reference proteome</keyword>
<dbReference type="VEuPathDB" id="FungiDB:DFL_005987"/>
<organism evidence="3 4">
    <name type="scientific">Arthrobotrys flagrans</name>
    <name type="common">Nematode-trapping fungus</name>
    <name type="synonym">Trichothecium flagrans</name>
    <dbReference type="NCBI Taxonomy" id="97331"/>
    <lineage>
        <taxon>Eukaryota</taxon>
        <taxon>Fungi</taxon>
        <taxon>Dikarya</taxon>
        <taxon>Ascomycota</taxon>
        <taxon>Pezizomycotina</taxon>
        <taxon>Orbiliomycetes</taxon>
        <taxon>Orbiliales</taxon>
        <taxon>Orbiliaceae</taxon>
        <taxon>Arthrobotrys</taxon>
    </lineage>
</organism>
<dbReference type="OrthoDB" id="3539644at2759"/>
<dbReference type="EMBL" id="SAEB01000007">
    <property type="protein sequence ID" value="RVD84225.1"/>
    <property type="molecule type" value="Genomic_DNA"/>
</dbReference>
<name>A0A436ZZP0_ARTFL</name>
<feature type="region of interest" description="Disordered" evidence="1">
    <location>
        <begin position="86"/>
        <end position="164"/>
    </location>
</feature>
<keyword evidence="2" id="KW-1133">Transmembrane helix</keyword>
<dbReference type="AlphaFoldDB" id="A0A436ZZP0"/>
<dbReference type="GeneID" id="93588298"/>
<feature type="compositionally biased region" description="Polar residues" evidence="1">
    <location>
        <begin position="133"/>
        <end position="146"/>
    </location>
</feature>
<feature type="region of interest" description="Disordered" evidence="1">
    <location>
        <begin position="1"/>
        <end position="22"/>
    </location>
</feature>
<feature type="transmembrane region" description="Helical" evidence="2">
    <location>
        <begin position="226"/>
        <end position="248"/>
    </location>
</feature>
<dbReference type="Proteomes" id="UP000283090">
    <property type="component" value="Unassembled WGS sequence"/>
</dbReference>
<comment type="caution">
    <text evidence="3">The sequence shown here is derived from an EMBL/GenBank/DDBJ whole genome shotgun (WGS) entry which is preliminary data.</text>
</comment>
<feature type="region of interest" description="Disordered" evidence="1">
    <location>
        <begin position="646"/>
        <end position="678"/>
    </location>
</feature>
<evidence type="ECO:0000313" key="4">
    <source>
        <dbReference type="Proteomes" id="UP000283090"/>
    </source>
</evidence>